<feature type="region of interest" description="Disordered" evidence="1">
    <location>
        <begin position="1"/>
        <end position="20"/>
    </location>
</feature>
<dbReference type="AlphaFoldDB" id="A0A834ZEX7"/>
<comment type="caution">
    <text evidence="2">The sequence shown here is derived from an EMBL/GenBank/DDBJ whole genome shotgun (WGS) entry which is preliminary data.</text>
</comment>
<keyword evidence="3" id="KW-1185">Reference proteome</keyword>
<gene>
    <name evidence="2" type="ORF">HHK36_010770</name>
</gene>
<dbReference type="EMBL" id="JABCRI010000007">
    <property type="protein sequence ID" value="KAF8402681.1"/>
    <property type="molecule type" value="Genomic_DNA"/>
</dbReference>
<feature type="compositionally biased region" description="Basic and acidic residues" evidence="1">
    <location>
        <begin position="143"/>
        <end position="162"/>
    </location>
</feature>
<evidence type="ECO:0000313" key="2">
    <source>
        <dbReference type="EMBL" id="KAF8402681.1"/>
    </source>
</evidence>
<proteinExistence type="predicted"/>
<organism evidence="2 3">
    <name type="scientific">Tetracentron sinense</name>
    <name type="common">Spur-leaf</name>
    <dbReference type="NCBI Taxonomy" id="13715"/>
    <lineage>
        <taxon>Eukaryota</taxon>
        <taxon>Viridiplantae</taxon>
        <taxon>Streptophyta</taxon>
        <taxon>Embryophyta</taxon>
        <taxon>Tracheophyta</taxon>
        <taxon>Spermatophyta</taxon>
        <taxon>Magnoliopsida</taxon>
        <taxon>Trochodendrales</taxon>
        <taxon>Trochodendraceae</taxon>
        <taxon>Tetracentron</taxon>
    </lineage>
</organism>
<evidence type="ECO:0000256" key="1">
    <source>
        <dbReference type="SAM" id="MobiDB-lite"/>
    </source>
</evidence>
<accession>A0A834ZEX7</accession>
<dbReference type="Proteomes" id="UP000655225">
    <property type="component" value="Unassembled WGS sequence"/>
</dbReference>
<evidence type="ECO:0000313" key="3">
    <source>
        <dbReference type="Proteomes" id="UP000655225"/>
    </source>
</evidence>
<sequence>MVQKDDSSEDGAPSGVGTSSEVVGIEPICTNIETTSQIIEMITESNCLHPAGVSWKDISLDHSSPQKQIDVALPAICGNKNSKSCCIVQSVKIEPVHFPPTLGSLQSQRRRKPCNGWISSEDEVDNVFLMTDALPRQPTSRGGRMDCGRKRKMRWDVKPEDM</sequence>
<protein>
    <submittedName>
        <fullName evidence="2">Uncharacterized protein</fullName>
    </submittedName>
</protein>
<reference evidence="2 3" key="1">
    <citation type="submission" date="2020-04" db="EMBL/GenBank/DDBJ databases">
        <title>Plant Genome Project.</title>
        <authorList>
            <person name="Zhang R.-G."/>
        </authorList>
    </citation>
    <scope>NUCLEOTIDE SEQUENCE [LARGE SCALE GENOMIC DNA]</scope>
    <source>
        <strain evidence="2">YNK0</strain>
        <tissue evidence="2">Leaf</tissue>
    </source>
</reference>
<dbReference type="OrthoDB" id="1898570at2759"/>
<feature type="region of interest" description="Disordered" evidence="1">
    <location>
        <begin position="134"/>
        <end position="162"/>
    </location>
</feature>
<name>A0A834ZEX7_TETSI</name>